<dbReference type="GO" id="GO:0003723">
    <property type="term" value="F:RNA binding"/>
    <property type="evidence" value="ECO:0007669"/>
    <property type="project" value="UniProtKB-UniRule"/>
</dbReference>
<feature type="compositionally biased region" description="Low complexity" evidence="3">
    <location>
        <begin position="348"/>
        <end position="370"/>
    </location>
</feature>
<dbReference type="PROSITE" id="PS50961">
    <property type="entry name" value="HTH_LA"/>
    <property type="match status" value="1"/>
</dbReference>
<dbReference type="InterPro" id="IPR036390">
    <property type="entry name" value="WH_DNA-bd_sf"/>
</dbReference>
<gene>
    <name evidence="5" type="ORF">QBC38DRAFT_211747</name>
</gene>
<protein>
    <recommendedName>
        <fullName evidence="4">HTH La-type RNA-binding domain-containing protein</fullName>
    </recommendedName>
</protein>
<evidence type="ECO:0000256" key="1">
    <source>
        <dbReference type="ARBA" id="ARBA00022884"/>
    </source>
</evidence>
<evidence type="ECO:0000256" key="2">
    <source>
        <dbReference type="PROSITE-ProRule" id="PRU00332"/>
    </source>
</evidence>
<dbReference type="AlphaFoldDB" id="A0AAN7BP50"/>
<proteinExistence type="predicted"/>
<dbReference type="SMART" id="SM00715">
    <property type="entry name" value="LA"/>
    <property type="match status" value="1"/>
</dbReference>
<dbReference type="CDD" id="cd07323">
    <property type="entry name" value="LAM"/>
    <property type="match status" value="1"/>
</dbReference>
<dbReference type="InterPro" id="IPR036388">
    <property type="entry name" value="WH-like_DNA-bd_sf"/>
</dbReference>
<dbReference type="SUPFAM" id="SSF46785">
    <property type="entry name" value="Winged helix' DNA-binding domain"/>
    <property type="match status" value="1"/>
</dbReference>
<keyword evidence="1 2" id="KW-0694">RNA-binding</keyword>
<reference evidence="5" key="1">
    <citation type="journal article" date="2023" name="Mol. Phylogenet. Evol.">
        <title>Genome-scale phylogeny and comparative genomics of the fungal order Sordariales.</title>
        <authorList>
            <person name="Hensen N."/>
            <person name="Bonometti L."/>
            <person name="Westerberg I."/>
            <person name="Brannstrom I.O."/>
            <person name="Guillou S."/>
            <person name="Cros-Aarteil S."/>
            <person name="Calhoun S."/>
            <person name="Haridas S."/>
            <person name="Kuo A."/>
            <person name="Mondo S."/>
            <person name="Pangilinan J."/>
            <person name="Riley R."/>
            <person name="LaButti K."/>
            <person name="Andreopoulos B."/>
            <person name="Lipzen A."/>
            <person name="Chen C."/>
            <person name="Yan M."/>
            <person name="Daum C."/>
            <person name="Ng V."/>
            <person name="Clum A."/>
            <person name="Steindorff A."/>
            <person name="Ohm R.A."/>
            <person name="Martin F."/>
            <person name="Silar P."/>
            <person name="Natvig D.O."/>
            <person name="Lalanne C."/>
            <person name="Gautier V."/>
            <person name="Ament-Velasquez S.L."/>
            <person name="Kruys A."/>
            <person name="Hutchinson M.I."/>
            <person name="Powell A.J."/>
            <person name="Barry K."/>
            <person name="Miller A.N."/>
            <person name="Grigoriev I.V."/>
            <person name="Debuchy R."/>
            <person name="Gladieux P."/>
            <person name="Hiltunen Thoren M."/>
            <person name="Johannesson H."/>
        </authorList>
    </citation>
    <scope>NUCLEOTIDE SEQUENCE</scope>
    <source>
        <strain evidence="5">CBS 990.96</strain>
    </source>
</reference>
<dbReference type="InterPro" id="IPR006630">
    <property type="entry name" value="La_HTH"/>
</dbReference>
<feature type="compositionally biased region" description="Basic and acidic residues" evidence="3">
    <location>
        <begin position="291"/>
        <end position="304"/>
    </location>
</feature>
<feature type="compositionally biased region" description="Polar residues" evidence="3">
    <location>
        <begin position="505"/>
        <end position="549"/>
    </location>
</feature>
<feature type="compositionally biased region" description="Basic and acidic residues" evidence="3">
    <location>
        <begin position="89"/>
        <end position="101"/>
    </location>
</feature>
<feature type="compositionally biased region" description="Polar residues" evidence="3">
    <location>
        <begin position="78"/>
        <end position="88"/>
    </location>
</feature>
<dbReference type="Gene3D" id="1.10.10.10">
    <property type="entry name" value="Winged helix-like DNA-binding domain superfamily/Winged helix DNA-binding domain"/>
    <property type="match status" value="1"/>
</dbReference>
<comment type="caution">
    <text evidence="5">The sequence shown here is derived from an EMBL/GenBank/DDBJ whole genome shotgun (WGS) entry which is preliminary data.</text>
</comment>
<dbReference type="Pfam" id="PF05383">
    <property type="entry name" value="La"/>
    <property type="match status" value="1"/>
</dbReference>
<dbReference type="Proteomes" id="UP001301958">
    <property type="component" value="Unassembled WGS sequence"/>
</dbReference>
<feature type="compositionally biased region" description="Low complexity" evidence="3">
    <location>
        <begin position="187"/>
        <end position="201"/>
    </location>
</feature>
<name>A0AAN7BP50_9PEZI</name>
<sequence>MSTIPSYAQAARGQAVSQPSPQLTSSSAPSTADVSGNTSVSAPSVTSNTESRDVDLNAQPDIENGLSKLDSDTVEQGDCNSSTVSMTEQGEKPTQDRETKSRSSQRQGAEKGSRSTSRTSRANEGNEGKKGGRKNKKRAEKENQAEQARGDNVEKPKEPAKPVVLTEAAIPAVNPWIKRAELSKAKVTTPASSVPSSSTVANEASNGPEASEDGVTQPIADGTNGDKAAQKKTADTQRAADSAARRTAPRGARAGDKEDKTVSSLPPVADSSFWPDPKSAASKEQLQSTRKPQEKLEASDKDSQDEAATTRKKTWEKLEINHSVVFETQMPTPRGSKPRGGARGGRESGSVRGTLNPSTTVTSPTTGTSNEKPATAGPPGPKSTATRPRDSSLPTRPAAQASAPAVSKRAPVENGAREQRKSSVSGSQDQSREAAVENPAPSKKGPYTKDIRTENGPLSPDGAQTFPRPQHNDRANGAHPHVNGPAFREGHQNRGRAGFRRGGYNSASSSHAGPAQSAGNGYSGSQTAFTARQNTPAQNSPPYHNQFPQTHGRARSGYNGRNGRNNGTNPAGYPPRSAAAVPEFPAAAPVYAPLVHDYWYMINICRAQIEYYFSLDNLVKDRYMRKFMDGSGYVPVDIIANFARMKMLNIPDQDYIRVACMMSDKLEIIRREDGVEHIRGTNIPTKSLILPEADRVEEARNNGPVKFEVLQFPQPSAAAAYPQAYGNYYDDQTYSQAGYVNSTSYDSQVNGGPVNGHQYSHETQLSAVVPDFAPSENPVTLDVMKNFSTNQIDQLTPIVDSGDAAGAPALVPTAAPTA</sequence>
<evidence type="ECO:0000259" key="4">
    <source>
        <dbReference type="PROSITE" id="PS50961"/>
    </source>
</evidence>
<evidence type="ECO:0000313" key="5">
    <source>
        <dbReference type="EMBL" id="KAK4226933.1"/>
    </source>
</evidence>
<dbReference type="EMBL" id="MU865339">
    <property type="protein sequence ID" value="KAK4226933.1"/>
    <property type="molecule type" value="Genomic_DNA"/>
</dbReference>
<feature type="compositionally biased region" description="Polar residues" evidence="3">
    <location>
        <begin position="15"/>
        <end position="49"/>
    </location>
</feature>
<feature type="region of interest" description="Disordered" evidence="3">
    <location>
        <begin position="1"/>
        <end position="574"/>
    </location>
</feature>
<feature type="compositionally biased region" description="Basic and acidic residues" evidence="3">
    <location>
        <begin position="139"/>
        <end position="160"/>
    </location>
</feature>
<accession>A0AAN7BP50</accession>
<feature type="domain" description="HTH La-type RNA-binding" evidence="4">
    <location>
        <begin position="595"/>
        <end position="685"/>
    </location>
</feature>
<organism evidence="5 6">
    <name type="scientific">Podospora fimiseda</name>
    <dbReference type="NCBI Taxonomy" id="252190"/>
    <lineage>
        <taxon>Eukaryota</taxon>
        <taxon>Fungi</taxon>
        <taxon>Dikarya</taxon>
        <taxon>Ascomycota</taxon>
        <taxon>Pezizomycotina</taxon>
        <taxon>Sordariomycetes</taxon>
        <taxon>Sordariomycetidae</taxon>
        <taxon>Sordariales</taxon>
        <taxon>Podosporaceae</taxon>
        <taxon>Podospora</taxon>
    </lineage>
</organism>
<feature type="compositionally biased region" description="Low complexity" evidence="3">
    <location>
        <begin position="555"/>
        <end position="569"/>
    </location>
</feature>
<reference evidence="5" key="2">
    <citation type="submission" date="2023-05" db="EMBL/GenBank/DDBJ databases">
        <authorList>
            <consortium name="Lawrence Berkeley National Laboratory"/>
            <person name="Steindorff A."/>
            <person name="Hensen N."/>
            <person name="Bonometti L."/>
            <person name="Westerberg I."/>
            <person name="Brannstrom I.O."/>
            <person name="Guillou S."/>
            <person name="Cros-Aarteil S."/>
            <person name="Calhoun S."/>
            <person name="Haridas S."/>
            <person name="Kuo A."/>
            <person name="Mondo S."/>
            <person name="Pangilinan J."/>
            <person name="Riley R."/>
            <person name="Labutti K."/>
            <person name="Andreopoulos B."/>
            <person name="Lipzen A."/>
            <person name="Chen C."/>
            <person name="Yanf M."/>
            <person name="Daum C."/>
            <person name="Ng V."/>
            <person name="Clum A."/>
            <person name="Ohm R."/>
            <person name="Martin F."/>
            <person name="Silar P."/>
            <person name="Natvig D."/>
            <person name="Lalanne C."/>
            <person name="Gautier V."/>
            <person name="Ament-Velasquez S.L."/>
            <person name="Kruys A."/>
            <person name="Hutchinson M.I."/>
            <person name="Powell A.J."/>
            <person name="Barry K."/>
            <person name="Miller A.N."/>
            <person name="Grigoriev I.V."/>
            <person name="Debuchy R."/>
            <person name="Gladieux P."/>
            <person name="Thoren M.H."/>
            <person name="Johannesson H."/>
        </authorList>
    </citation>
    <scope>NUCLEOTIDE SEQUENCE</scope>
    <source>
        <strain evidence="5">CBS 990.96</strain>
    </source>
</reference>
<keyword evidence="6" id="KW-1185">Reference proteome</keyword>
<evidence type="ECO:0000256" key="3">
    <source>
        <dbReference type="SAM" id="MobiDB-lite"/>
    </source>
</evidence>
<evidence type="ECO:0000313" key="6">
    <source>
        <dbReference type="Proteomes" id="UP001301958"/>
    </source>
</evidence>